<dbReference type="PATRIC" id="fig|762836.4.peg.2225"/>
<dbReference type="EMBL" id="LROM01000079">
    <property type="protein sequence ID" value="OFA01649.1"/>
    <property type="molecule type" value="Genomic_DNA"/>
</dbReference>
<evidence type="ECO:0000259" key="1">
    <source>
        <dbReference type="SMART" id="SM00953"/>
    </source>
</evidence>
<organism evidence="2 3">
    <name type="scientific">Duganella phyllosphaerae</name>
    <dbReference type="NCBI Taxonomy" id="762836"/>
    <lineage>
        <taxon>Bacteria</taxon>
        <taxon>Pseudomonadati</taxon>
        <taxon>Pseudomonadota</taxon>
        <taxon>Betaproteobacteria</taxon>
        <taxon>Burkholderiales</taxon>
        <taxon>Oxalobacteraceae</taxon>
        <taxon>Telluria group</taxon>
        <taxon>Duganella</taxon>
    </lineage>
</organism>
<name>A0A1E7WQ58_9BURK</name>
<gene>
    <name evidence="2" type="ORF">DUPY_21480</name>
</gene>
<dbReference type="SMART" id="SM00953">
    <property type="entry name" value="RES"/>
    <property type="match status" value="1"/>
</dbReference>
<evidence type="ECO:0000313" key="2">
    <source>
        <dbReference type="EMBL" id="OFA01649.1"/>
    </source>
</evidence>
<dbReference type="RefSeq" id="WP_070247891.1">
    <property type="nucleotide sequence ID" value="NZ_LROM01000079.1"/>
</dbReference>
<proteinExistence type="predicted"/>
<keyword evidence="3" id="KW-1185">Reference proteome</keyword>
<comment type="caution">
    <text evidence="2">The sequence shown here is derived from an EMBL/GenBank/DDBJ whole genome shotgun (WGS) entry which is preliminary data.</text>
</comment>
<sequence length="151" mass="16518">MRLWRIAHRKYALDRHCAGAALYGGRWNPIGLPALYCGGTIAITSLEKLVRLGTTPCPPLVLVAVDLPDASAVYEPGDNTLPDGWDALPLSTAAQSFGGEWLRRGDTLAMKIPSVIVPEEANFVINPLHPDYPQVQLTALRPFSFDRRVAK</sequence>
<dbReference type="InterPro" id="IPR014914">
    <property type="entry name" value="RES_dom"/>
</dbReference>
<evidence type="ECO:0000313" key="3">
    <source>
        <dbReference type="Proteomes" id="UP000175989"/>
    </source>
</evidence>
<dbReference type="AlphaFoldDB" id="A0A1E7WQ58"/>
<accession>A0A1E7WQ58</accession>
<dbReference type="OrthoDB" id="9789501at2"/>
<dbReference type="Pfam" id="PF08808">
    <property type="entry name" value="RES"/>
    <property type="match status" value="1"/>
</dbReference>
<reference evidence="3" key="1">
    <citation type="journal article" date="2016" name="Front. Microbiol.">
        <title>Molecular Keys to the Janthinobacterium and Duganella spp. Interaction with the Plant Pathogen Fusarium graminearum.</title>
        <authorList>
            <person name="Haack F.S."/>
            <person name="Poehlein A."/>
            <person name="Kroger C."/>
            <person name="Voigt C.A."/>
            <person name="Piepenbring M."/>
            <person name="Bode H.B."/>
            <person name="Daniel R."/>
            <person name="Schafer W."/>
            <person name="Streit W.R."/>
        </authorList>
    </citation>
    <scope>NUCLEOTIDE SEQUENCE [LARGE SCALE GENOMIC DNA]</scope>
    <source>
        <strain evidence="3">T54</strain>
    </source>
</reference>
<protein>
    <submittedName>
        <fullName evidence="2">RES domain protein</fullName>
    </submittedName>
</protein>
<dbReference type="Proteomes" id="UP000175989">
    <property type="component" value="Unassembled WGS sequence"/>
</dbReference>
<feature type="domain" description="RES" evidence="1">
    <location>
        <begin position="14"/>
        <end position="139"/>
    </location>
</feature>